<dbReference type="PANTHER" id="PTHR14094:SF9">
    <property type="entry name" value="SIGNAL RECOGNITION PARTICLE SUBUNIT SRP72"/>
    <property type="match status" value="1"/>
</dbReference>
<keyword evidence="5 11" id="KW-0963">Cytoplasm</keyword>
<dbReference type="Gene3D" id="1.25.40.10">
    <property type="entry name" value="Tetratricopeptide repeat domain"/>
    <property type="match status" value="3"/>
</dbReference>
<evidence type="ECO:0000256" key="8">
    <source>
        <dbReference type="ARBA" id="ARBA00022824"/>
    </source>
</evidence>
<protein>
    <recommendedName>
        <fullName evidence="4 11">Signal recognition particle subunit SRP72</fullName>
    </recommendedName>
</protein>
<evidence type="ECO:0000256" key="11">
    <source>
        <dbReference type="PIRNR" id="PIRNR038922"/>
    </source>
</evidence>
<dbReference type="GO" id="GO:0005786">
    <property type="term" value="C:signal recognition particle, endoplasmic reticulum targeting"/>
    <property type="evidence" value="ECO:0007669"/>
    <property type="project" value="UniProtKB-UniRule"/>
</dbReference>
<proteinExistence type="inferred from homology"/>
<organism evidence="15 16">
    <name type="scientific">Rotaria magnacalcarata</name>
    <dbReference type="NCBI Taxonomy" id="392030"/>
    <lineage>
        <taxon>Eukaryota</taxon>
        <taxon>Metazoa</taxon>
        <taxon>Spiralia</taxon>
        <taxon>Gnathifera</taxon>
        <taxon>Rotifera</taxon>
        <taxon>Eurotatoria</taxon>
        <taxon>Bdelloidea</taxon>
        <taxon>Philodinida</taxon>
        <taxon>Philodinidae</taxon>
        <taxon>Rotaria</taxon>
    </lineage>
</organism>
<dbReference type="PIRSF" id="PIRSF038922">
    <property type="entry name" value="SRP72"/>
    <property type="match status" value="1"/>
</dbReference>
<evidence type="ECO:0000256" key="2">
    <source>
        <dbReference type="ARBA" id="ARBA00004496"/>
    </source>
</evidence>
<keyword evidence="6" id="KW-0677">Repeat</keyword>
<evidence type="ECO:0000256" key="9">
    <source>
        <dbReference type="ARBA" id="ARBA00023135"/>
    </source>
</evidence>
<dbReference type="GO" id="GO:0005783">
    <property type="term" value="C:endoplasmic reticulum"/>
    <property type="evidence" value="ECO:0007669"/>
    <property type="project" value="UniProtKB-SubCell"/>
</dbReference>
<dbReference type="EMBL" id="CAJNOV010009400">
    <property type="protein sequence ID" value="CAF1362837.1"/>
    <property type="molecule type" value="Genomic_DNA"/>
</dbReference>
<reference evidence="15" key="1">
    <citation type="submission" date="2021-02" db="EMBL/GenBank/DDBJ databases">
        <authorList>
            <person name="Nowell W R."/>
        </authorList>
    </citation>
    <scope>NUCLEOTIDE SEQUENCE</scope>
</reference>
<keyword evidence="9 11" id="KW-0733">Signal recognition particle</keyword>
<dbReference type="FunFam" id="1.25.40.10:FF:000062">
    <property type="entry name" value="Signal recognition particle subunit SRP72"/>
    <property type="match status" value="1"/>
</dbReference>
<evidence type="ECO:0000256" key="12">
    <source>
        <dbReference type="SAM" id="Coils"/>
    </source>
</evidence>
<dbReference type="SMART" id="SM00028">
    <property type="entry name" value="TPR"/>
    <property type="match status" value="3"/>
</dbReference>
<evidence type="ECO:0000256" key="10">
    <source>
        <dbReference type="ARBA" id="ARBA00023274"/>
    </source>
</evidence>
<evidence type="ECO:0000313" key="16">
    <source>
        <dbReference type="Proteomes" id="UP000663855"/>
    </source>
</evidence>
<comment type="caution">
    <text evidence="15">The sequence shown here is derived from an EMBL/GenBank/DDBJ whole genome shotgun (WGS) entry which is preliminary data.</text>
</comment>
<dbReference type="GO" id="GO:0043022">
    <property type="term" value="F:ribosome binding"/>
    <property type="evidence" value="ECO:0007669"/>
    <property type="project" value="TreeGrafter"/>
</dbReference>
<comment type="similarity">
    <text evidence="3 11">Belongs to the SRP72 family.</text>
</comment>
<feature type="coiled-coil region" evidence="12">
    <location>
        <begin position="196"/>
        <end position="231"/>
    </location>
</feature>
<evidence type="ECO:0000256" key="13">
    <source>
        <dbReference type="SAM" id="MobiDB-lite"/>
    </source>
</evidence>
<dbReference type="PANTHER" id="PTHR14094">
    <property type="entry name" value="SIGNAL RECOGNITION PARTICLE 72"/>
    <property type="match status" value="1"/>
</dbReference>
<keyword evidence="7" id="KW-0802">TPR repeat</keyword>
<evidence type="ECO:0000256" key="1">
    <source>
        <dbReference type="ARBA" id="ARBA00004240"/>
    </source>
</evidence>
<feature type="compositionally biased region" description="Basic residues" evidence="13">
    <location>
        <begin position="605"/>
        <end position="614"/>
    </location>
</feature>
<evidence type="ECO:0000256" key="5">
    <source>
        <dbReference type="ARBA" id="ARBA00022490"/>
    </source>
</evidence>
<dbReference type="Proteomes" id="UP000663855">
    <property type="component" value="Unassembled WGS sequence"/>
</dbReference>
<feature type="compositionally biased region" description="Basic residues" evidence="13">
    <location>
        <begin position="571"/>
        <end position="582"/>
    </location>
</feature>
<dbReference type="InterPro" id="IPR011990">
    <property type="entry name" value="TPR-like_helical_dom_sf"/>
</dbReference>
<feature type="region of interest" description="Disordered" evidence="13">
    <location>
        <begin position="548"/>
        <end position="680"/>
    </location>
</feature>
<name>A0A815IEX8_9BILA</name>
<dbReference type="InterPro" id="IPR031545">
    <property type="entry name" value="SRP72_TPR-like"/>
</dbReference>
<dbReference type="GO" id="GO:0008312">
    <property type="term" value="F:7S RNA binding"/>
    <property type="evidence" value="ECO:0007669"/>
    <property type="project" value="InterPro"/>
</dbReference>
<evidence type="ECO:0000256" key="3">
    <source>
        <dbReference type="ARBA" id="ARBA00007676"/>
    </source>
</evidence>
<feature type="compositionally biased region" description="Polar residues" evidence="13">
    <location>
        <begin position="641"/>
        <end position="662"/>
    </location>
</feature>
<comment type="function">
    <text evidence="11">Component of the signal recognition particle (SRP) complex, a ribonucleoprotein complex that mediates the cotranslational targeting of secretory and membrane proteins to the endoplasmic reticulum (ER).</text>
</comment>
<dbReference type="InterPro" id="IPR026270">
    <property type="entry name" value="SRP72"/>
</dbReference>
<evidence type="ECO:0000259" key="14">
    <source>
        <dbReference type="Pfam" id="PF08492"/>
    </source>
</evidence>
<evidence type="ECO:0000313" key="15">
    <source>
        <dbReference type="EMBL" id="CAF1362837.1"/>
    </source>
</evidence>
<dbReference type="InterPro" id="IPR019734">
    <property type="entry name" value="TPR_rpt"/>
</dbReference>
<dbReference type="GO" id="GO:0006614">
    <property type="term" value="P:SRP-dependent cotranslational protein targeting to membrane"/>
    <property type="evidence" value="ECO:0007669"/>
    <property type="project" value="UniProtKB-UniRule"/>
</dbReference>
<feature type="compositionally biased region" description="Basic and acidic residues" evidence="13">
    <location>
        <begin position="583"/>
        <end position="604"/>
    </location>
</feature>
<comment type="subcellular location">
    <subcellularLocation>
        <location evidence="2 11">Cytoplasm</location>
    </subcellularLocation>
    <subcellularLocation>
        <location evidence="1">Endoplasmic reticulum</location>
    </subcellularLocation>
</comment>
<evidence type="ECO:0000256" key="4">
    <source>
        <dbReference type="ARBA" id="ARBA00018350"/>
    </source>
</evidence>
<keyword evidence="12" id="KW-0175">Coiled coil</keyword>
<dbReference type="SUPFAM" id="SSF48452">
    <property type="entry name" value="TPR-like"/>
    <property type="match status" value="2"/>
</dbReference>
<evidence type="ECO:0000256" key="7">
    <source>
        <dbReference type="ARBA" id="ARBA00022803"/>
    </source>
</evidence>
<evidence type="ECO:0000256" key="6">
    <source>
        <dbReference type="ARBA" id="ARBA00022737"/>
    </source>
</evidence>
<dbReference type="Pfam" id="PF17004">
    <property type="entry name" value="SRP_TPR_like"/>
    <property type="match status" value="1"/>
</dbReference>
<gene>
    <name evidence="15" type="ORF">CJN711_LOCUS20029</name>
</gene>
<dbReference type="InterPro" id="IPR013699">
    <property type="entry name" value="Signal_recog_part_SRP72_RNA-bd"/>
</dbReference>
<accession>A0A815IEX8</accession>
<keyword evidence="8" id="KW-0256">Endoplasmic reticulum</keyword>
<sequence>MANDKQEKIDEQLRPLYAELQKYGQTQDWDRALKTTRKILGISSNEKKATQSKIVCLMQLDKFDEAYGTMTKNANDTADLFFERAYCEYRLNRIDDAYNTLKSIARDLSEREQELLAQVLFKLEKYNECVDYYRSLIKNNVDEYQSTRQANFIAALATWKLTDPSCNVQLESNDLSDETYDTTYNSACVLLSSGKYAEAEIKLRSAEAQCRRELEEEGDMNEEEISRETANIRVQLAYCLQQQDKNVEALTLYNDVLKTKPTDLAVIAVASNNLAVLNRDQNLFDSRKRIKTATAPETEPKLNAFQKKILQVNEALLAIYTGQHETARRILDKIVQKNNDTDDSVPMAKVSLLMKEKKLPEATQLLQEFIENGKQRSVSLYCRLTYVQLLLSQGKVNQACDYLRNDEELLVKPGIVATLVTLYNYLEDTKSAAQVLNEAVDRLYNLDRTKGKHSRSLAYLIKQNIIYQEKQGNGKRVTEMLEILHKLYPNDTNILSKLIIHYLKSDPERANLLSQKLPSIKQLAEGIDADTLESTFGKRVTKAEKTIEKTKASDSGSTATTTVTTTSAEKQKKKRKRKIRLPKKYDPTSKPDPERWLPLRERTYYRGKRGKRGKQTAVGKGTQGAVGSDQSATTTITTSTGAQRSMPSSKVTGASGSSTTQPKPIPPSGKSAASKRKGKR</sequence>
<dbReference type="AlphaFoldDB" id="A0A815IEX8"/>
<feature type="domain" description="Signal recognition particle SRP72 subunit RNA-binding" evidence="14">
    <location>
        <begin position="550"/>
        <end position="607"/>
    </location>
</feature>
<feature type="compositionally biased region" description="Low complexity" evidence="13">
    <location>
        <begin position="553"/>
        <end position="568"/>
    </location>
</feature>
<dbReference type="Pfam" id="PF08492">
    <property type="entry name" value="SRP72"/>
    <property type="match status" value="1"/>
</dbReference>
<keyword evidence="10 11" id="KW-0687">Ribonucleoprotein</keyword>